<accession>A0A1Z4N1M7</accession>
<dbReference type="RefSeq" id="WP_096577719.1">
    <property type="nucleotide sequence ID" value="NZ_CAWNJS010000001.1"/>
</dbReference>
<dbReference type="PANTHER" id="PTHR43312:SF1">
    <property type="entry name" value="NADP-DEPENDENT OXIDOREDUCTASE DOMAIN-CONTAINING PROTEIN"/>
    <property type="match status" value="1"/>
</dbReference>
<name>A0A1Z4N1M7_9CYAN</name>
<dbReference type="KEGG" id="ttq:NIES37_35040"/>
<dbReference type="AlphaFoldDB" id="A0A1Z4N1M7"/>
<dbReference type="Gene3D" id="3.20.20.100">
    <property type="entry name" value="NADP-dependent oxidoreductase domain"/>
    <property type="match status" value="1"/>
</dbReference>
<proteinExistence type="predicted"/>
<protein>
    <submittedName>
        <fullName evidence="2">Aldo/keto reductase family oxidoreductase</fullName>
    </submittedName>
</protein>
<dbReference type="PANTHER" id="PTHR43312">
    <property type="entry name" value="D-THREO-ALDOSE 1-DEHYDROGENASE"/>
    <property type="match status" value="1"/>
</dbReference>
<dbReference type="Proteomes" id="UP000218785">
    <property type="component" value="Chromosome"/>
</dbReference>
<dbReference type="EMBL" id="AP018248">
    <property type="protein sequence ID" value="BAY99521.1"/>
    <property type="molecule type" value="Genomic_DNA"/>
</dbReference>
<keyword evidence="3" id="KW-1185">Reference proteome</keyword>
<gene>
    <name evidence="2" type="ORF">NIES37_35040</name>
</gene>
<dbReference type="InterPro" id="IPR036812">
    <property type="entry name" value="NAD(P)_OxRdtase_dom_sf"/>
</dbReference>
<evidence type="ECO:0000313" key="2">
    <source>
        <dbReference type="EMBL" id="BAY99521.1"/>
    </source>
</evidence>
<feature type="domain" description="NADP-dependent oxidoreductase" evidence="1">
    <location>
        <begin position="24"/>
        <end position="188"/>
    </location>
</feature>
<organism evidence="2 3">
    <name type="scientific">Tolypothrix tenuis PCC 7101</name>
    <dbReference type="NCBI Taxonomy" id="231146"/>
    <lineage>
        <taxon>Bacteria</taxon>
        <taxon>Bacillati</taxon>
        <taxon>Cyanobacteriota</taxon>
        <taxon>Cyanophyceae</taxon>
        <taxon>Nostocales</taxon>
        <taxon>Tolypothrichaceae</taxon>
        <taxon>Tolypothrix</taxon>
    </lineage>
</organism>
<dbReference type="InterPro" id="IPR023210">
    <property type="entry name" value="NADP_OxRdtase_dom"/>
</dbReference>
<dbReference type="Pfam" id="PF00248">
    <property type="entry name" value="Aldo_ket_red"/>
    <property type="match status" value="1"/>
</dbReference>
<evidence type="ECO:0000259" key="1">
    <source>
        <dbReference type="Pfam" id="PF00248"/>
    </source>
</evidence>
<evidence type="ECO:0000313" key="3">
    <source>
        <dbReference type="Proteomes" id="UP000218785"/>
    </source>
</evidence>
<sequence>MELLTIQGKPASILGLAGQSIDDADAVLLAFTAGINYFFFYNSESENFLGGLKSLLATKREQVLVTTGSESRDLKSLRHYLDSVRHDLNIDQLDIFFLEYVSPADDIKQIQVVLDQLRLWQDSGVVRYVGVTTHNRTIALEIIQRHQCDVLMHRYNMAHRKAEEQVLPEAQKANIPLVAFTCTRWGTLLQGHPYWQGKPPTAADCYRYALNNSAVRLALTAPKTKQELVENLSVLHSPQLSNQEIAQWQEYGDLIYGNGQDAFDTQWI</sequence>
<dbReference type="SUPFAM" id="SSF51430">
    <property type="entry name" value="NAD(P)-linked oxidoreductase"/>
    <property type="match status" value="1"/>
</dbReference>
<reference evidence="2 3" key="1">
    <citation type="submission" date="2017-06" db="EMBL/GenBank/DDBJ databases">
        <title>Genome sequencing of cyanobaciteial culture collection at National Institute for Environmental Studies (NIES).</title>
        <authorList>
            <person name="Hirose Y."/>
            <person name="Shimura Y."/>
            <person name="Fujisawa T."/>
            <person name="Nakamura Y."/>
            <person name="Kawachi M."/>
        </authorList>
    </citation>
    <scope>NUCLEOTIDE SEQUENCE [LARGE SCALE GENOMIC DNA]</scope>
    <source>
        <strain evidence="2 3">NIES-37</strain>
    </source>
</reference>
<dbReference type="InterPro" id="IPR053135">
    <property type="entry name" value="AKR2_Oxidoreductase"/>
</dbReference>